<feature type="domain" description="2-oxoacid dehydrogenase acyltransferase catalytic" evidence="5">
    <location>
        <begin position="171"/>
        <end position="250"/>
    </location>
</feature>
<evidence type="ECO:0000256" key="4">
    <source>
        <dbReference type="SAM" id="MobiDB-lite"/>
    </source>
</evidence>
<dbReference type="EMBL" id="CP099837">
    <property type="protein sequence ID" value="USY18420.1"/>
    <property type="molecule type" value="Genomic_DNA"/>
</dbReference>
<evidence type="ECO:0000256" key="3">
    <source>
        <dbReference type="ARBA" id="ARBA00023315"/>
    </source>
</evidence>
<feature type="compositionally biased region" description="Basic and acidic residues" evidence="4">
    <location>
        <begin position="267"/>
        <end position="278"/>
    </location>
</feature>
<name>A0ABY5D361_9ACTN</name>
<proteinExistence type="predicted"/>
<protein>
    <submittedName>
        <fullName evidence="6">2-oxo acid dehydrogenase subunit E2</fullName>
    </submittedName>
</protein>
<dbReference type="PANTHER" id="PTHR43178">
    <property type="entry name" value="DIHYDROLIPOAMIDE ACETYLTRANSFERASE COMPONENT OF PYRUVATE DEHYDROGENASE COMPLEX"/>
    <property type="match status" value="1"/>
</dbReference>
<evidence type="ECO:0000313" key="7">
    <source>
        <dbReference type="Proteomes" id="UP001055940"/>
    </source>
</evidence>
<dbReference type="PANTHER" id="PTHR43178:SF5">
    <property type="entry name" value="LIPOAMIDE ACYLTRANSFERASE COMPONENT OF BRANCHED-CHAIN ALPHA-KETO ACID DEHYDROGENASE COMPLEX, MITOCHONDRIAL"/>
    <property type="match status" value="1"/>
</dbReference>
<keyword evidence="7" id="KW-1185">Reference proteome</keyword>
<evidence type="ECO:0000256" key="2">
    <source>
        <dbReference type="ARBA" id="ARBA00022679"/>
    </source>
</evidence>
<keyword evidence="2" id="KW-0808">Transferase</keyword>
<accession>A0ABY5D361</accession>
<keyword evidence="3" id="KW-0012">Acyltransferase</keyword>
<dbReference type="Gene3D" id="3.30.559.10">
    <property type="entry name" value="Chloramphenicol acetyltransferase-like domain"/>
    <property type="match status" value="1"/>
</dbReference>
<reference evidence="6" key="1">
    <citation type="submission" date="2022-06" db="EMBL/GenBank/DDBJ databases">
        <authorList>
            <person name="Ping M."/>
        </authorList>
    </citation>
    <scope>NUCLEOTIDE SEQUENCE</scope>
    <source>
        <strain evidence="6">JCM11759T</strain>
    </source>
</reference>
<dbReference type="Pfam" id="PF00198">
    <property type="entry name" value="2-oxoacid_dh"/>
    <property type="match status" value="1"/>
</dbReference>
<evidence type="ECO:0000259" key="5">
    <source>
        <dbReference type="Pfam" id="PF00198"/>
    </source>
</evidence>
<dbReference type="InterPro" id="IPR001078">
    <property type="entry name" value="2-oxoacid_DH_actylTfrase"/>
</dbReference>
<evidence type="ECO:0000313" key="6">
    <source>
        <dbReference type="EMBL" id="USY18420.1"/>
    </source>
</evidence>
<sequence length="278" mass="30450">MNVSPLARQRGHTLFFLEEIRSHSPVFLDTEVDMARVLAHKEDARARGERFSVVSYVLRAAGRTLAEHPEANAAISGRIRPKVARFDQVSGKLTLDKTIGGHRAVAAIVLHGLEHAPLPEIQRHVDSARDSEPDTTPQFSSLRALHRLPLWLGRWAYRGAVRPLRKRAEVNGTFAVTSLGHRPVDGFHSVGGTTLTFGVGRVLDRPVVRAGEVGVAPVMRLNMAFDHRVIDGAEAADVLADVRQHLEEARDLDTEGPAAAAAPARRHATEDTRRKGTV</sequence>
<dbReference type="SUPFAM" id="SSF52777">
    <property type="entry name" value="CoA-dependent acyltransferases"/>
    <property type="match status" value="1"/>
</dbReference>
<comment type="cofactor">
    <cofactor evidence="1">
        <name>(R)-lipoate</name>
        <dbReference type="ChEBI" id="CHEBI:83088"/>
    </cofactor>
</comment>
<feature type="region of interest" description="Disordered" evidence="4">
    <location>
        <begin position="249"/>
        <end position="278"/>
    </location>
</feature>
<gene>
    <name evidence="6" type="ORF">NE857_24365</name>
</gene>
<dbReference type="Proteomes" id="UP001055940">
    <property type="component" value="Chromosome"/>
</dbReference>
<dbReference type="RefSeq" id="WP_254417815.1">
    <property type="nucleotide sequence ID" value="NZ_BAAAJB010000035.1"/>
</dbReference>
<dbReference type="InterPro" id="IPR050743">
    <property type="entry name" value="2-oxoacid_DH_E2_comp"/>
</dbReference>
<dbReference type="InterPro" id="IPR023213">
    <property type="entry name" value="CAT-like_dom_sf"/>
</dbReference>
<organism evidence="6 7">
    <name type="scientific">Nocardiopsis exhalans</name>
    <dbReference type="NCBI Taxonomy" id="163604"/>
    <lineage>
        <taxon>Bacteria</taxon>
        <taxon>Bacillati</taxon>
        <taxon>Actinomycetota</taxon>
        <taxon>Actinomycetes</taxon>
        <taxon>Streptosporangiales</taxon>
        <taxon>Nocardiopsidaceae</taxon>
        <taxon>Nocardiopsis</taxon>
    </lineage>
</organism>
<evidence type="ECO:0000256" key="1">
    <source>
        <dbReference type="ARBA" id="ARBA00001938"/>
    </source>
</evidence>